<evidence type="ECO:0000256" key="4">
    <source>
        <dbReference type="ARBA" id="ARBA00023239"/>
    </source>
</evidence>
<sequence>VDIKFKKDVDASLARIKNHIRRTPVQFSHYLSNSTGSDVYLKLENYQITGSFKPRGALNKMTLLLKQKPEKIITASSGNHGSAVAYASSVLAMKTLIFLPETVSAVKLNNINQFGAQVRIGGNDTGKAERAARTFANEHDYPYLSPYNDYDIIAGQGTAGAEIVEQISSVDAVFIAVGGGGLISGIGAYLKLINPNIQVIACSPEHSAAMHYSLEAGKIIDIDHKETISDGTAGALEEHSVTYEYCRSIVDQSILLSEDEIITAMKEFMNSHQMMIEGAAGVALAGFIKIQ</sequence>
<dbReference type="GO" id="GO:0006565">
    <property type="term" value="P:L-serine catabolic process"/>
    <property type="evidence" value="ECO:0007669"/>
    <property type="project" value="TreeGrafter"/>
</dbReference>
<organism evidence="6">
    <name type="scientific">marine metagenome</name>
    <dbReference type="NCBI Taxonomy" id="408172"/>
    <lineage>
        <taxon>unclassified sequences</taxon>
        <taxon>metagenomes</taxon>
        <taxon>ecological metagenomes</taxon>
    </lineage>
</organism>
<dbReference type="GO" id="GO:0003941">
    <property type="term" value="F:L-serine ammonia-lyase activity"/>
    <property type="evidence" value="ECO:0007669"/>
    <property type="project" value="TreeGrafter"/>
</dbReference>
<dbReference type="NCBIfam" id="NF005292">
    <property type="entry name" value="PRK06815.1"/>
    <property type="match status" value="1"/>
</dbReference>
<dbReference type="AlphaFoldDB" id="A0A382KX47"/>
<comment type="cofactor">
    <cofactor evidence="1">
        <name>pyridoxal 5'-phosphate</name>
        <dbReference type="ChEBI" id="CHEBI:597326"/>
    </cofactor>
</comment>
<dbReference type="GO" id="GO:0009097">
    <property type="term" value="P:isoleucine biosynthetic process"/>
    <property type="evidence" value="ECO:0007669"/>
    <property type="project" value="TreeGrafter"/>
</dbReference>
<keyword evidence="4" id="KW-0456">Lyase</keyword>
<dbReference type="CDD" id="cd01562">
    <property type="entry name" value="Thr-dehyd"/>
    <property type="match status" value="1"/>
</dbReference>
<evidence type="ECO:0000259" key="5">
    <source>
        <dbReference type="Pfam" id="PF00291"/>
    </source>
</evidence>
<evidence type="ECO:0000256" key="3">
    <source>
        <dbReference type="ARBA" id="ARBA00022898"/>
    </source>
</evidence>
<gene>
    <name evidence="6" type="ORF">METZ01_LOCUS280546</name>
</gene>
<evidence type="ECO:0000256" key="2">
    <source>
        <dbReference type="ARBA" id="ARBA00010869"/>
    </source>
</evidence>
<evidence type="ECO:0000256" key="1">
    <source>
        <dbReference type="ARBA" id="ARBA00001933"/>
    </source>
</evidence>
<comment type="similarity">
    <text evidence="2">Belongs to the serine/threonine dehydratase family.</text>
</comment>
<feature type="non-terminal residue" evidence="6">
    <location>
        <position position="1"/>
    </location>
</feature>
<name>A0A382KX47_9ZZZZ</name>
<protein>
    <recommendedName>
        <fullName evidence="5">Tryptophan synthase beta chain-like PALP domain-containing protein</fullName>
    </recommendedName>
</protein>
<dbReference type="InterPro" id="IPR001926">
    <property type="entry name" value="TrpB-like_PALP"/>
</dbReference>
<dbReference type="PANTHER" id="PTHR48078:SF6">
    <property type="entry name" value="L-THREONINE DEHYDRATASE CATABOLIC TDCB"/>
    <property type="match status" value="1"/>
</dbReference>
<dbReference type="Pfam" id="PF00291">
    <property type="entry name" value="PALP"/>
    <property type="match status" value="1"/>
</dbReference>
<dbReference type="EMBL" id="UINC01082690">
    <property type="protein sequence ID" value="SVC27692.1"/>
    <property type="molecule type" value="Genomic_DNA"/>
</dbReference>
<feature type="non-terminal residue" evidence="6">
    <location>
        <position position="291"/>
    </location>
</feature>
<proteinExistence type="inferred from homology"/>
<dbReference type="InterPro" id="IPR036052">
    <property type="entry name" value="TrpB-like_PALP_sf"/>
</dbReference>
<dbReference type="Gene3D" id="3.40.50.1100">
    <property type="match status" value="2"/>
</dbReference>
<evidence type="ECO:0000313" key="6">
    <source>
        <dbReference type="EMBL" id="SVC27692.1"/>
    </source>
</evidence>
<dbReference type="GO" id="GO:0004794">
    <property type="term" value="F:threonine deaminase activity"/>
    <property type="evidence" value="ECO:0007669"/>
    <property type="project" value="TreeGrafter"/>
</dbReference>
<dbReference type="GO" id="GO:0006567">
    <property type="term" value="P:L-threonine catabolic process"/>
    <property type="evidence" value="ECO:0007669"/>
    <property type="project" value="TreeGrafter"/>
</dbReference>
<dbReference type="SUPFAM" id="SSF53686">
    <property type="entry name" value="Tryptophan synthase beta subunit-like PLP-dependent enzymes"/>
    <property type="match status" value="1"/>
</dbReference>
<dbReference type="PANTHER" id="PTHR48078">
    <property type="entry name" value="THREONINE DEHYDRATASE, MITOCHONDRIAL-RELATED"/>
    <property type="match status" value="1"/>
</dbReference>
<feature type="domain" description="Tryptophan synthase beta chain-like PALP" evidence="5">
    <location>
        <begin position="16"/>
        <end position="287"/>
    </location>
</feature>
<reference evidence="6" key="1">
    <citation type="submission" date="2018-05" db="EMBL/GenBank/DDBJ databases">
        <authorList>
            <person name="Lanie J.A."/>
            <person name="Ng W.-L."/>
            <person name="Kazmierczak K.M."/>
            <person name="Andrzejewski T.M."/>
            <person name="Davidsen T.M."/>
            <person name="Wayne K.J."/>
            <person name="Tettelin H."/>
            <person name="Glass J.I."/>
            <person name="Rusch D."/>
            <person name="Podicherti R."/>
            <person name="Tsui H.-C.T."/>
            <person name="Winkler M.E."/>
        </authorList>
    </citation>
    <scope>NUCLEOTIDE SEQUENCE</scope>
</reference>
<accession>A0A382KX47</accession>
<keyword evidence="3" id="KW-0663">Pyridoxal phosphate</keyword>
<dbReference type="InterPro" id="IPR050147">
    <property type="entry name" value="Ser/Thr_Dehydratase"/>
</dbReference>
<dbReference type="FunFam" id="3.40.50.1100:FF:000005">
    <property type="entry name" value="Threonine dehydratase catabolic"/>
    <property type="match status" value="1"/>
</dbReference>